<reference evidence="2" key="2">
    <citation type="submission" date="2025-08" db="UniProtKB">
        <authorList>
            <consortium name="Ensembl"/>
        </authorList>
    </citation>
    <scope>IDENTIFICATION</scope>
</reference>
<dbReference type="Proteomes" id="UP000694580">
    <property type="component" value="Chromosome 1"/>
</dbReference>
<feature type="compositionally biased region" description="Basic and acidic residues" evidence="1">
    <location>
        <begin position="233"/>
        <end position="251"/>
    </location>
</feature>
<dbReference type="GO" id="GO:0036064">
    <property type="term" value="C:ciliary basal body"/>
    <property type="evidence" value="ECO:0007669"/>
    <property type="project" value="TreeGrafter"/>
</dbReference>
<reference evidence="2 3" key="1">
    <citation type="submission" date="2020-06" db="EMBL/GenBank/DDBJ databases">
        <authorList>
            <consortium name="Wellcome Sanger Institute Data Sharing"/>
        </authorList>
    </citation>
    <scope>NUCLEOTIDE SEQUENCE [LARGE SCALE GENOMIC DNA]</scope>
</reference>
<reference evidence="2" key="3">
    <citation type="submission" date="2025-09" db="UniProtKB">
        <authorList>
            <consortium name="Ensembl"/>
        </authorList>
    </citation>
    <scope>IDENTIFICATION</scope>
</reference>
<dbReference type="PANTHER" id="PTHR14917">
    <property type="entry name" value="SPERMATOGENESIS-ASSOCIATED PROTEIN 7"/>
    <property type="match status" value="1"/>
</dbReference>
<sequence length="538" mass="60961">MGFTKNVLMDPRKACCSGSPSKLSNQYMVQDHMLSHYRKLYSAKAVVDSSTPKSLLCSVKYNDQKRREQLKKRPPSAGSLSQSSTPGNNRTSCSSKYSRVSLKGEHGVHHCTGGSVKSTSRFNTTFRPDQIVYSTRMLGKPESRQNHYHSLSEFCYRSPHPHRQHSARSFTSTATKNGSKAFQDPVQKTYSGDLMLKHTNHFTQEKPFTPRTLKSDSKSCLSRYRYYTPPRRKQTDEHSVQRQEEESHESIQVKAGSSVEWELPQTRDLELEWSDDEISAYRPHSKINQMEGMGLRSSSRVSPEGMKSPIMSKVNAEEEELMYLEFISDVTNEILSSGIYSDRVLKRVFKRHIEMNKHLLEEEKMRHLLDVLHNDLQSPSLASSFNEHSVKNESEKNRSIDDVVKFTQEEACLAEGLKSPTLSKTDFVMLDEMIPRLFSTPVQCSISKTGGLHYTEGATEVVPNEQQTRDIAASTTKHDSHLINKEDVLQNSGDNCDLSRELEELGDDMASLCVSPLIPNPQVNQDAIKATVHSVDDF</sequence>
<keyword evidence="3" id="KW-1185">Reference proteome</keyword>
<feature type="compositionally biased region" description="Polar residues" evidence="1">
    <location>
        <begin position="78"/>
        <end position="98"/>
    </location>
</feature>
<organism evidence="2 3">
    <name type="scientific">Denticeps clupeoides</name>
    <name type="common">denticle herring</name>
    <dbReference type="NCBI Taxonomy" id="299321"/>
    <lineage>
        <taxon>Eukaryota</taxon>
        <taxon>Metazoa</taxon>
        <taxon>Chordata</taxon>
        <taxon>Craniata</taxon>
        <taxon>Vertebrata</taxon>
        <taxon>Euteleostomi</taxon>
        <taxon>Actinopterygii</taxon>
        <taxon>Neopterygii</taxon>
        <taxon>Teleostei</taxon>
        <taxon>Clupei</taxon>
        <taxon>Clupeiformes</taxon>
        <taxon>Denticipitoidei</taxon>
        <taxon>Denticipitidae</taxon>
        <taxon>Denticeps</taxon>
    </lineage>
</organism>
<proteinExistence type="predicted"/>
<dbReference type="GeneID" id="114795807"/>
<dbReference type="RefSeq" id="XP_028845298.1">
    <property type="nucleotide sequence ID" value="XM_028989465.1"/>
</dbReference>
<evidence type="ECO:0000256" key="1">
    <source>
        <dbReference type="SAM" id="MobiDB-lite"/>
    </source>
</evidence>
<dbReference type="GO" id="GO:0120200">
    <property type="term" value="C:rod photoreceptor outer segment"/>
    <property type="evidence" value="ECO:0007669"/>
    <property type="project" value="TreeGrafter"/>
</dbReference>
<evidence type="ECO:0000313" key="3">
    <source>
        <dbReference type="Proteomes" id="UP000694580"/>
    </source>
</evidence>
<protein>
    <recommendedName>
        <fullName evidence="4">Spermatogenesis associated 7</fullName>
    </recommendedName>
</protein>
<evidence type="ECO:0000313" key="2">
    <source>
        <dbReference type="Ensembl" id="ENSDCDP00010010719.1"/>
    </source>
</evidence>
<dbReference type="GO" id="GO:0120206">
    <property type="term" value="C:photoreceptor distal connecting cilium"/>
    <property type="evidence" value="ECO:0007669"/>
    <property type="project" value="TreeGrafter"/>
</dbReference>
<dbReference type="GO" id="GO:0005930">
    <property type="term" value="C:axoneme"/>
    <property type="evidence" value="ECO:0007669"/>
    <property type="project" value="TreeGrafter"/>
</dbReference>
<dbReference type="GO" id="GO:0000226">
    <property type="term" value="P:microtubule cytoskeleton organization"/>
    <property type="evidence" value="ECO:0007669"/>
    <property type="project" value="TreeGrafter"/>
</dbReference>
<gene>
    <name evidence="2" type="primary">SPATA7</name>
</gene>
<dbReference type="AlphaFoldDB" id="A0AAY4APF6"/>
<accession>A0AAY4APF6</accession>
<evidence type="ECO:0008006" key="4">
    <source>
        <dbReference type="Google" id="ProtNLM"/>
    </source>
</evidence>
<dbReference type="Pfam" id="PF15244">
    <property type="entry name" value="HSD3"/>
    <property type="match status" value="1"/>
</dbReference>
<feature type="region of interest" description="Disordered" evidence="1">
    <location>
        <begin position="225"/>
        <end position="255"/>
    </location>
</feature>
<dbReference type="InterPro" id="IPR029357">
    <property type="entry name" value="SPATA7"/>
</dbReference>
<dbReference type="GeneTree" id="ENSGT00390000014113"/>
<name>A0AAY4APF6_9TELE</name>
<dbReference type="GO" id="GO:0045494">
    <property type="term" value="P:photoreceptor cell maintenance"/>
    <property type="evidence" value="ECO:0007669"/>
    <property type="project" value="TreeGrafter"/>
</dbReference>
<dbReference type="PANTHER" id="PTHR14917:SF4">
    <property type="entry name" value="SPERMATOGENESIS-ASSOCIATED 7"/>
    <property type="match status" value="1"/>
</dbReference>
<feature type="region of interest" description="Disordered" evidence="1">
    <location>
        <begin position="65"/>
        <end position="98"/>
    </location>
</feature>
<dbReference type="Ensembl" id="ENSDCDT00010011229.1">
    <property type="protein sequence ID" value="ENSDCDP00010010719.1"/>
    <property type="gene ID" value="ENSDCDG00010004749.1"/>
</dbReference>